<accession>A0A6P1E6R4</accession>
<feature type="domain" description="HTH tetR-type" evidence="3">
    <location>
        <begin position="13"/>
        <end position="73"/>
    </location>
</feature>
<evidence type="ECO:0000313" key="5">
    <source>
        <dbReference type="Proteomes" id="UP000465035"/>
    </source>
</evidence>
<dbReference type="AlphaFoldDB" id="A0A6P1E6R4"/>
<name>A0A6P1E6R4_LENHI</name>
<dbReference type="GeneID" id="69059245"/>
<dbReference type="Proteomes" id="UP000465035">
    <property type="component" value="Chromosome"/>
</dbReference>
<dbReference type="PANTHER" id="PTHR30055">
    <property type="entry name" value="HTH-TYPE TRANSCRIPTIONAL REGULATOR RUTR"/>
    <property type="match status" value="1"/>
</dbReference>
<proteinExistence type="predicted"/>
<feature type="DNA-binding region" description="H-T-H motif" evidence="2">
    <location>
        <begin position="36"/>
        <end position="55"/>
    </location>
</feature>
<gene>
    <name evidence="4" type="ORF">GQR93_12760</name>
</gene>
<dbReference type="PROSITE" id="PS50977">
    <property type="entry name" value="HTH_TETR_2"/>
    <property type="match status" value="1"/>
</dbReference>
<dbReference type="Pfam" id="PF00440">
    <property type="entry name" value="TetR_N"/>
    <property type="match status" value="1"/>
</dbReference>
<organism evidence="4 5">
    <name type="scientific">Lentilactobacillus hilgardii</name>
    <name type="common">Lactobacillus hilgardii</name>
    <dbReference type="NCBI Taxonomy" id="1588"/>
    <lineage>
        <taxon>Bacteria</taxon>
        <taxon>Bacillati</taxon>
        <taxon>Bacillota</taxon>
        <taxon>Bacilli</taxon>
        <taxon>Lactobacillales</taxon>
        <taxon>Lactobacillaceae</taxon>
        <taxon>Lentilactobacillus</taxon>
    </lineage>
</organism>
<dbReference type="Gene3D" id="1.10.357.10">
    <property type="entry name" value="Tetracycline Repressor, domain 2"/>
    <property type="match status" value="1"/>
</dbReference>
<evidence type="ECO:0000256" key="1">
    <source>
        <dbReference type="ARBA" id="ARBA00023125"/>
    </source>
</evidence>
<evidence type="ECO:0000259" key="3">
    <source>
        <dbReference type="PROSITE" id="PS50977"/>
    </source>
</evidence>
<dbReference type="SMR" id="A0A6P1E6R4"/>
<dbReference type="InterPro" id="IPR009057">
    <property type="entry name" value="Homeodomain-like_sf"/>
</dbReference>
<evidence type="ECO:0000256" key="2">
    <source>
        <dbReference type="PROSITE-ProRule" id="PRU00335"/>
    </source>
</evidence>
<sequence>MEKTNKTHRRRGKALEDAILDATWQVIHETGYANMTMDDIAKTAHTNKNTIYRRWKTKFDVTTAALRKNVPVKKFTAPDTGSLRGDLIELLAAGVPIVKLIGMKNIKEIARDRLSAVQNARQYSPKKSTEKAKQLSTDNLVVQYVMALLNRAYKRGELASDPQTFDVTIMNLPILLILSRVISESDYNLQTVVFLVDKILLPVFNAQ</sequence>
<dbReference type="RefSeq" id="WP_003553251.1">
    <property type="nucleotide sequence ID" value="NZ_CABKOL010000104.1"/>
</dbReference>
<dbReference type="SUPFAM" id="SSF46689">
    <property type="entry name" value="Homeodomain-like"/>
    <property type="match status" value="1"/>
</dbReference>
<dbReference type="InterPro" id="IPR001647">
    <property type="entry name" value="HTH_TetR"/>
</dbReference>
<keyword evidence="1 2" id="KW-0238">DNA-binding</keyword>
<reference evidence="4 5" key="1">
    <citation type="submission" date="2019-12" db="EMBL/GenBank/DDBJ databases">
        <title>Lactobacillus hilgardii FLUB.</title>
        <authorList>
            <person name="Gustaw K."/>
        </authorList>
    </citation>
    <scope>NUCLEOTIDE SEQUENCE [LARGE SCALE GENOMIC DNA]</scope>
    <source>
        <strain evidence="4 5">FLUB</strain>
    </source>
</reference>
<protein>
    <submittedName>
        <fullName evidence="4">TetR family transcriptional regulator</fullName>
    </submittedName>
</protein>
<dbReference type="GO" id="GO:0000976">
    <property type="term" value="F:transcription cis-regulatory region binding"/>
    <property type="evidence" value="ECO:0007669"/>
    <property type="project" value="TreeGrafter"/>
</dbReference>
<dbReference type="GO" id="GO:0003700">
    <property type="term" value="F:DNA-binding transcription factor activity"/>
    <property type="evidence" value="ECO:0007669"/>
    <property type="project" value="TreeGrafter"/>
</dbReference>
<dbReference type="InterPro" id="IPR050109">
    <property type="entry name" value="HTH-type_TetR-like_transc_reg"/>
</dbReference>
<dbReference type="PANTHER" id="PTHR30055:SF148">
    <property type="entry name" value="TETR-FAMILY TRANSCRIPTIONAL REGULATOR"/>
    <property type="match status" value="1"/>
</dbReference>
<dbReference type="EMBL" id="CP047121">
    <property type="protein sequence ID" value="QHB52997.1"/>
    <property type="molecule type" value="Genomic_DNA"/>
</dbReference>
<evidence type="ECO:0000313" key="4">
    <source>
        <dbReference type="EMBL" id="QHB52997.1"/>
    </source>
</evidence>